<reference evidence="1 2" key="1">
    <citation type="submission" date="2021-05" db="EMBL/GenBank/DDBJ databases">
        <title>Novel Bacillus species.</title>
        <authorList>
            <person name="Liu G."/>
        </authorList>
    </citation>
    <scope>NUCLEOTIDE SEQUENCE [LARGE SCALE GENOMIC DNA]</scope>
    <source>
        <strain evidence="2">FJAT-49780</strain>
    </source>
</reference>
<dbReference type="Proteomes" id="UP000681414">
    <property type="component" value="Unassembled WGS sequence"/>
</dbReference>
<organism evidence="1 2">
    <name type="scientific">Lederbergia citri</name>
    <dbReference type="NCBI Taxonomy" id="2833580"/>
    <lineage>
        <taxon>Bacteria</taxon>
        <taxon>Bacillati</taxon>
        <taxon>Bacillota</taxon>
        <taxon>Bacilli</taxon>
        <taxon>Bacillales</taxon>
        <taxon>Bacillaceae</taxon>
        <taxon>Lederbergia</taxon>
    </lineage>
</organism>
<dbReference type="AlphaFoldDB" id="A0A942TAY1"/>
<sequence length="269" mass="31102">MTLTLNEVKFEHEFWLQILGDHSRFILDSLAPSETANIRTAEKFKNLFDQLLMQARQIASIEQALTLTSEAKAATEELKGFKFTLLEKLLFKKIKFHLSPSFVNHMVNELEEYERIISYFLKNESPPIAHELHHHLLWLSDAAGHAGAIQDQLDATEKMLKHESATFNKDFEHLYLKAVEFAGYLRTHIYQFPALSRLNSEAKLEIEAFQIFLNEILELEISEQVLGTFPALMADHMFREECYYLTKLAQSTKSQNPDCNPASPRIEEI</sequence>
<dbReference type="InterPro" id="IPR021328">
    <property type="entry name" value="CotB-like"/>
</dbReference>
<protein>
    <submittedName>
        <fullName evidence="1">DUF2935 domain-containing protein</fullName>
    </submittedName>
</protein>
<accession>A0A942TAY1</accession>
<proteinExistence type="predicted"/>
<evidence type="ECO:0000313" key="2">
    <source>
        <dbReference type="Proteomes" id="UP000681414"/>
    </source>
</evidence>
<keyword evidence="2" id="KW-1185">Reference proteome</keyword>
<evidence type="ECO:0000313" key="1">
    <source>
        <dbReference type="EMBL" id="MBS4194395.1"/>
    </source>
</evidence>
<name>A0A942TAY1_9BACI</name>
<dbReference type="EMBL" id="JAGYPG010000001">
    <property type="protein sequence ID" value="MBS4194395.1"/>
    <property type="molecule type" value="Genomic_DNA"/>
</dbReference>
<dbReference type="Pfam" id="PF11155">
    <property type="entry name" value="DUF2935"/>
    <property type="match status" value="2"/>
</dbReference>
<dbReference type="RefSeq" id="WP_213123581.1">
    <property type="nucleotide sequence ID" value="NZ_JAGYPG010000001.1"/>
</dbReference>
<dbReference type="Gene3D" id="1.20.1260.120">
    <property type="entry name" value="Protein of unknown function DUF2935"/>
    <property type="match status" value="1"/>
</dbReference>
<dbReference type="SUPFAM" id="SSF158430">
    <property type="entry name" value="Bacillus cereus metalloprotein-like"/>
    <property type="match status" value="2"/>
</dbReference>
<comment type="caution">
    <text evidence="1">The sequence shown here is derived from an EMBL/GenBank/DDBJ whole genome shotgun (WGS) entry which is preliminary data.</text>
</comment>
<gene>
    <name evidence="1" type="ORF">KHA97_04830</name>
</gene>